<accession>A1RCG6</accession>
<keyword evidence="2" id="KW-0058">Aromatic hydrocarbons catabolism</keyword>
<geneLocation type="plasmid" evidence="6 7">
    <name>pTC1</name>
</geneLocation>
<dbReference type="InterPro" id="IPR010497">
    <property type="entry name" value="Epoxide_hydro_N"/>
</dbReference>
<comment type="similarity">
    <text evidence="1">Belongs to the peptidase S33 family.</text>
</comment>
<dbReference type="PIRSF" id="PIRSF001112">
    <property type="entry name" value="Epoxide_hydrolase"/>
    <property type="match status" value="1"/>
</dbReference>
<keyword evidence="3 6" id="KW-0378">Hydrolase</keyword>
<dbReference type="InterPro" id="IPR000639">
    <property type="entry name" value="Epox_hydrolase-like"/>
</dbReference>
<evidence type="ECO:0000256" key="2">
    <source>
        <dbReference type="ARBA" id="ARBA00022797"/>
    </source>
</evidence>
<evidence type="ECO:0000313" key="6">
    <source>
        <dbReference type="EMBL" id="ABM10539.1"/>
    </source>
</evidence>
<dbReference type="Pfam" id="PF06441">
    <property type="entry name" value="EHN"/>
    <property type="match status" value="1"/>
</dbReference>
<evidence type="ECO:0000259" key="5">
    <source>
        <dbReference type="Pfam" id="PF06441"/>
    </source>
</evidence>
<feature type="active site" description="Proton acceptor" evidence="4">
    <location>
        <position position="359"/>
    </location>
</feature>
<dbReference type="GO" id="GO:0033961">
    <property type="term" value="F:cis-stilbene-oxide hydrolase activity"/>
    <property type="evidence" value="ECO:0007669"/>
    <property type="project" value="UniProtKB-EC"/>
</dbReference>
<keyword evidence="6" id="KW-0614">Plasmid</keyword>
<evidence type="ECO:0000313" key="7">
    <source>
        <dbReference type="Proteomes" id="UP000000637"/>
    </source>
</evidence>
<dbReference type="PRINTS" id="PR00412">
    <property type="entry name" value="EPOXHYDRLASE"/>
</dbReference>
<dbReference type="EMBL" id="CP000475">
    <property type="protein sequence ID" value="ABM10539.1"/>
    <property type="molecule type" value="Genomic_DNA"/>
</dbReference>
<dbReference type="InterPro" id="IPR029058">
    <property type="entry name" value="AB_hydrolase_fold"/>
</dbReference>
<dbReference type="MEROPS" id="S33.971"/>
<dbReference type="GO" id="GO:0097176">
    <property type="term" value="P:epoxide metabolic process"/>
    <property type="evidence" value="ECO:0007669"/>
    <property type="project" value="TreeGrafter"/>
</dbReference>
<gene>
    <name evidence="6" type="ordered locus">AAur_pTC10054</name>
</gene>
<dbReference type="EC" id="3.3.2.9" evidence="6"/>
<dbReference type="HOGENOM" id="CLU_019414_0_1_11"/>
<dbReference type="Proteomes" id="UP000000637">
    <property type="component" value="Plasmid pTC1"/>
</dbReference>
<dbReference type="KEGG" id="aau:AAur_pTC10054"/>
<evidence type="ECO:0000256" key="1">
    <source>
        <dbReference type="ARBA" id="ARBA00010088"/>
    </source>
</evidence>
<sequence>MSGHIDGFRPFRVEAAASDLEDLKARLAATRFPDQLESSDGRFGLSTEYVRDLCAYWREQFDWSTVETTLNQFDQYLTSVDGENLHLIHHRSPREDATPLLMLHGWPGTVYEWHKVIEPLASPPANQAAFHVVCPSLPGFAWSGPTTSLGWDVRRMARAFLDLMEQLGYERFAIQGTDWGSMIGTEMALADPARVLGLHLNLVLVRRPLRESPVTSTERAAMKREEAWLAEEMGYDLIQSTKPQTLGHALNDSPAGLAAWIVEKYQNWSDCEGNVERRFSKHELLATVTAYWLTGTITSSMRLYREYSSMRPRFGYDQAFVNVPTACAMFPREMYHPPRSWVDARYDVRRWTEMAAGGHFPALEEPGLLVEDVRAFFGELGY</sequence>
<organism evidence="6 7">
    <name type="scientific">Paenarthrobacter aurescens (strain TC1)</name>
    <dbReference type="NCBI Taxonomy" id="290340"/>
    <lineage>
        <taxon>Bacteria</taxon>
        <taxon>Bacillati</taxon>
        <taxon>Actinomycetota</taxon>
        <taxon>Actinomycetes</taxon>
        <taxon>Micrococcales</taxon>
        <taxon>Micrococcaceae</taxon>
        <taxon>Paenarthrobacter</taxon>
    </lineage>
</organism>
<feature type="active site" description="Nucleophile" evidence="4">
    <location>
        <position position="178"/>
    </location>
</feature>
<evidence type="ECO:0000256" key="3">
    <source>
        <dbReference type="ARBA" id="ARBA00022801"/>
    </source>
</evidence>
<dbReference type="InterPro" id="IPR016292">
    <property type="entry name" value="Epoxide_hydrolase"/>
</dbReference>
<evidence type="ECO:0000256" key="4">
    <source>
        <dbReference type="PIRSR" id="PIRSR001112-1"/>
    </source>
</evidence>
<dbReference type="PANTHER" id="PTHR21661:SF35">
    <property type="entry name" value="EPOXIDE HYDROLASE"/>
    <property type="match status" value="1"/>
</dbReference>
<feature type="active site" description="Proton donor" evidence="4">
    <location>
        <position position="304"/>
    </location>
</feature>
<proteinExistence type="inferred from homology"/>
<dbReference type="SUPFAM" id="SSF53474">
    <property type="entry name" value="alpha/beta-Hydrolases"/>
    <property type="match status" value="1"/>
</dbReference>
<dbReference type="Gene3D" id="3.40.50.1820">
    <property type="entry name" value="alpha/beta hydrolase"/>
    <property type="match status" value="1"/>
</dbReference>
<reference evidence="6 7" key="1">
    <citation type="journal article" date="2006" name="PLoS Genet.">
        <title>Secrets of soil survival revealed by the genome sequence of Arthrobacter aurescens TC1.</title>
        <authorList>
            <person name="Mongodin E.F."/>
            <person name="Shapir N."/>
            <person name="Daugherty S.C."/>
            <person name="DeBoy R.T."/>
            <person name="Emerson J.B."/>
            <person name="Shvartzbeyn A."/>
            <person name="Radune D."/>
            <person name="Vamathevan J."/>
            <person name="Riggs F."/>
            <person name="Grinberg V."/>
            <person name="Khouri H."/>
            <person name="Wackett L.P."/>
            <person name="Nelson K.E."/>
            <person name="Sadowsky M.J."/>
        </authorList>
    </citation>
    <scope>NUCLEOTIDE SEQUENCE [LARGE SCALE GENOMIC DNA]</scope>
    <source>
        <strain evidence="6 7">TC1</strain>
    </source>
</reference>
<dbReference type="AlphaFoldDB" id="A1RCG6"/>
<feature type="domain" description="Epoxide hydrolase N-terminal" evidence="5">
    <location>
        <begin position="9"/>
        <end position="113"/>
    </location>
</feature>
<name>A1RCG6_PAEAT</name>
<dbReference type="OrthoDB" id="27092at2"/>
<dbReference type="RefSeq" id="WP_011776851.1">
    <property type="nucleotide sequence ID" value="NC_008712.1"/>
</dbReference>
<keyword evidence="7" id="KW-1185">Reference proteome</keyword>
<dbReference type="PANTHER" id="PTHR21661">
    <property type="entry name" value="EPOXIDE HYDROLASE 1-RELATED"/>
    <property type="match status" value="1"/>
</dbReference>
<protein>
    <submittedName>
        <fullName evidence="6">Epoxide hydrolase</fullName>
        <ecNumber evidence="6">3.3.2.9</ecNumber>
    </submittedName>
</protein>